<sequence>MASKVAAKAVAAVTEGGRVPLSQKHTLQSKGIWEGIRRLLAIDPNRSNGVPLNPHFRFPSPGSADPRTITDPVTLPAGDIAGNPYWKRDARRNYARLSVVNQADAVALLSVGSAAAPKAELIGEAGSQALVAATEAGKTQGLGTFLAAQKPEASAKDLFVNGLPPIPSGQSLVTGAWNVHPYEINEDQTYPSITTYPCRTYR</sequence>
<dbReference type="AlphaFoldDB" id="S3C0X7"/>
<evidence type="ECO:0000313" key="1">
    <source>
        <dbReference type="EMBL" id="EPE05356.1"/>
    </source>
</evidence>
<dbReference type="PIRSF" id="PIRSF022976">
    <property type="entry name" value="NADH_Oxi_21kDa"/>
    <property type="match status" value="1"/>
</dbReference>
<dbReference type="InterPro" id="IPR016813">
    <property type="entry name" value="NADH_Ub_cplx-1_21kDa"/>
</dbReference>
<dbReference type="EMBL" id="KE148156">
    <property type="protein sequence ID" value="EPE05356.1"/>
    <property type="molecule type" value="Genomic_DNA"/>
</dbReference>
<accession>S3C0X7</accession>
<dbReference type="CDD" id="cd22849">
    <property type="entry name" value="NuzM"/>
    <property type="match status" value="1"/>
</dbReference>
<dbReference type="OMA" id="HPYEINE"/>
<dbReference type="HOGENOM" id="CLU_081626_1_0_1"/>
<keyword evidence="1" id="KW-0830">Ubiquinone</keyword>
<evidence type="ECO:0000313" key="2">
    <source>
        <dbReference type="Proteomes" id="UP000016923"/>
    </source>
</evidence>
<organism evidence="1 2">
    <name type="scientific">Ophiostoma piceae (strain UAMH 11346)</name>
    <name type="common">Sap stain fungus</name>
    <dbReference type="NCBI Taxonomy" id="1262450"/>
    <lineage>
        <taxon>Eukaryota</taxon>
        <taxon>Fungi</taxon>
        <taxon>Dikarya</taxon>
        <taxon>Ascomycota</taxon>
        <taxon>Pezizomycotina</taxon>
        <taxon>Sordariomycetes</taxon>
        <taxon>Sordariomycetidae</taxon>
        <taxon>Ophiostomatales</taxon>
        <taxon>Ophiostomataceae</taxon>
        <taxon>Ophiostoma</taxon>
    </lineage>
</organism>
<dbReference type="STRING" id="1262450.S3C0X7"/>
<dbReference type="Proteomes" id="UP000016923">
    <property type="component" value="Unassembled WGS sequence"/>
</dbReference>
<dbReference type="OrthoDB" id="2093493at2759"/>
<dbReference type="PANTHER" id="PTHR37325">
    <property type="entry name" value="OXIDOREDUCTASE 21 KDA SUBUNIT, PUTATIVE (AFU_ORTHOLOGUE AFUA_4G05910)-RELATED"/>
    <property type="match status" value="1"/>
</dbReference>
<reference evidence="1 2" key="1">
    <citation type="journal article" date="2013" name="BMC Genomics">
        <title>The genome and transcriptome of the pine saprophyte Ophiostoma piceae, and a comparison with the bark beetle-associated pine pathogen Grosmannia clavigera.</title>
        <authorList>
            <person name="Haridas S."/>
            <person name="Wang Y."/>
            <person name="Lim L."/>
            <person name="Massoumi Alamouti S."/>
            <person name="Jackman S."/>
            <person name="Docking R."/>
            <person name="Robertson G."/>
            <person name="Birol I."/>
            <person name="Bohlmann J."/>
            <person name="Breuil C."/>
        </authorList>
    </citation>
    <scope>NUCLEOTIDE SEQUENCE [LARGE SCALE GENOMIC DNA]</scope>
    <source>
        <strain evidence="1 2">UAMH 11346</strain>
    </source>
</reference>
<protein>
    <submittedName>
        <fullName evidence="1">Nadh-ubiquinone oxidoreductase</fullName>
    </submittedName>
</protein>
<gene>
    <name evidence="1" type="ORF">F503_02095</name>
</gene>
<dbReference type="VEuPathDB" id="FungiDB:F503_02095"/>
<proteinExistence type="predicted"/>
<name>S3C0X7_OPHP1</name>
<dbReference type="PANTHER" id="PTHR37325:SF1">
    <property type="entry name" value="OXIDOREDUCTASE 21 KDA SUBUNIT, PUTATIVE (AFU_ORTHOLOGUE AFUA_4G05910)-RELATED"/>
    <property type="match status" value="1"/>
</dbReference>
<dbReference type="eggNOG" id="ENOG502S2AU">
    <property type="taxonomic scope" value="Eukaryota"/>
</dbReference>
<keyword evidence="2" id="KW-1185">Reference proteome</keyword>